<evidence type="ECO:0000313" key="1">
    <source>
        <dbReference type="EMBL" id="PJZ94018.1"/>
    </source>
</evidence>
<accession>A0A2N0BJN8</accession>
<name>A0A2N0BJN8_9LEPT</name>
<evidence type="ECO:0008006" key="2">
    <source>
        <dbReference type="Google" id="ProtNLM"/>
    </source>
</evidence>
<proteinExistence type="predicted"/>
<reference evidence="1" key="1">
    <citation type="submission" date="2017-07" db="EMBL/GenBank/DDBJ databases">
        <title>Leptospira spp. isolated from tropical soils.</title>
        <authorList>
            <person name="Thibeaux R."/>
            <person name="Iraola G."/>
            <person name="Ferres I."/>
            <person name="Bierque E."/>
            <person name="Girault D."/>
            <person name="Soupe-Gilbert M.-E."/>
            <person name="Picardeau M."/>
            <person name="Goarant C."/>
        </authorList>
    </citation>
    <scope>NUCLEOTIDE SEQUENCE [LARGE SCALE GENOMIC DNA]</scope>
    <source>
        <strain evidence="1">ATI7-C-A5</strain>
    </source>
</reference>
<comment type="caution">
    <text evidence="1">The sequence shown here is derived from an EMBL/GenBank/DDBJ whole genome shotgun (WGS) entry which is preliminary data.</text>
</comment>
<organism evidence="1">
    <name type="scientific">Leptospira ellisii</name>
    <dbReference type="NCBI Taxonomy" id="2023197"/>
    <lineage>
        <taxon>Bacteria</taxon>
        <taxon>Pseudomonadati</taxon>
        <taxon>Spirochaetota</taxon>
        <taxon>Spirochaetia</taxon>
        <taxon>Leptospirales</taxon>
        <taxon>Leptospiraceae</taxon>
        <taxon>Leptospira</taxon>
    </lineage>
</organism>
<protein>
    <recommendedName>
        <fullName evidence="2">Phage capsid protein</fullName>
    </recommendedName>
</protein>
<dbReference type="EMBL" id="NPEF01000031">
    <property type="protein sequence ID" value="PJZ94018.1"/>
    <property type="molecule type" value="Genomic_DNA"/>
</dbReference>
<dbReference type="Pfam" id="PF25209">
    <property type="entry name" value="Phage_capsid_4"/>
    <property type="match status" value="1"/>
</dbReference>
<accession>A0A2N0BBU9</accession>
<sequence length="410" mass="46425">MKLKHIFIFLIGLFVFFMGTELFSETQNLLQLDFTIMLKGVSMAISPILTIGQNLEFSSKDLKPFKLESGMYDEAKEQNLSFGEYLEKLEEKDGLEFKGDLAKLSALDRQLLAHDINPFSSATLVEDFFKTSNSPVLFPAWIDRNIYLGMNQGKRTLRLEDLRATSQKIPSKAIEIIGMDFAKEDVGLAKITEGGALPTATIKTKGKSVSMQKVGREILFSYEAVRRMQIDLVSIFFQRVGFRFGRQQVNEGLSVLKNGNDTDSKSPGSKTQDLVWKYEDLIDLIFAKAPEGHEFDYLVLTPEFMYKILTDKDNFPQLQTLNLSEKFVASGEFQNFFGLNWRLHSNAGANAAIAFEKSTCLTYYEEAKSSIIESDKIINKQFERSTISLWFGFVKLFQAASHIKTLKTGP</sequence>
<dbReference type="SUPFAM" id="SSF56563">
    <property type="entry name" value="Major capsid protein gp5"/>
    <property type="match status" value="1"/>
</dbReference>
<gene>
    <name evidence="1" type="ORF">CH379_04775</name>
</gene>
<dbReference type="AlphaFoldDB" id="A0A2N0BJN8"/>